<accession>A0A803QSY4</accession>
<dbReference type="AlphaFoldDB" id="A0A803QSY4"/>
<reference evidence="1" key="2">
    <citation type="submission" date="2021-03" db="UniProtKB">
        <authorList>
            <consortium name="EnsemblPlants"/>
        </authorList>
    </citation>
    <scope>IDENTIFICATION</scope>
</reference>
<evidence type="ECO:0000313" key="1">
    <source>
        <dbReference type="EnsemblPlants" id="cds.novel_model_101_5bd9a17a"/>
    </source>
</evidence>
<protein>
    <submittedName>
        <fullName evidence="1">Uncharacterized protein</fullName>
    </submittedName>
</protein>
<name>A0A803QSY4_CANSA</name>
<proteinExistence type="predicted"/>
<dbReference type="Proteomes" id="UP000596661">
    <property type="component" value="Chromosome 1"/>
</dbReference>
<dbReference type="Gramene" id="novel_model_101_5bd9a17a">
    <property type="protein sequence ID" value="cds.novel_model_101_5bd9a17a"/>
    <property type="gene ID" value="novel_gene_58_5bd9a17a"/>
</dbReference>
<dbReference type="EMBL" id="UZAU01000002">
    <property type="status" value="NOT_ANNOTATED_CDS"/>
    <property type="molecule type" value="Genomic_DNA"/>
</dbReference>
<sequence length="84" mass="9904">MILLRKWILIMMVKHSHHQIPMMMIQKMKLGFQVDHLPNNQANWSSFVVESFYKTYDKYTIEAAHAAIAEFNKLKGANLELKKL</sequence>
<evidence type="ECO:0000313" key="2">
    <source>
        <dbReference type="Proteomes" id="UP000596661"/>
    </source>
</evidence>
<reference evidence="1" key="1">
    <citation type="submission" date="2018-11" db="EMBL/GenBank/DDBJ databases">
        <authorList>
            <person name="Grassa J C."/>
        </authorList>
    </citation>
    <scope>NUCLEOTIDE SEQUENCE [LARGE SCALE GENOMIC DNA]</scope>
</reference>
<keyword evidence="2" id="KW-1185">Reference proteome</keyword>
<organism evidence="1 2">
    <name type="scientific">Cannabis sativa</name>
    <name type="common">Hemp</name>
    <name type="synonym">Marijuana</name>
    <dbReference type="NCBI Taxonomy" id="3483"/>
    <lineage>
        <taxon>Eukaryota</taxon>
        <taxon>Viridiplantae</taxon>
        <taxon>Streptophyta</taxon>
        <taxon>Embryophyta</taxon>
        <taxon>Tracheophyta</taxon>
        <taxon>Spermatophyta</taxon>
        <taxon>Magnoliopsida</taxon>
        <taxon>eudicotyledons</taxon>
        <taxon>Gunneridae</taxon>
        <taxon>Pentapetalae</taxon>
        <taxon>rosids</taxon>
        <taxon>fabids</taxon>
        <taxon>Rosales</taxon>
        <taxon>Cannabaceae</taxon>
        <taxon>Cannabis</taxon>
    </lineage>
</organism>
<dbReference type="EnsemblPlants" id="novel_model_101_5bd9a17a">
    <property type="protein sequence ID" value="cds.novel_model_101_5bd9a17a"/>
    <property type="gene ID" value="novel_gene_58_5bd9a17a"/>
</dbReference>